<dbReference type="InterPro" id="IPR029400">
    <property type="entry name" value="TINF2_N"/>
</dbReference>
<evidence type="ECO:0000259" key="2">
    <source>
        <dbReference type="Pfam" id="PF14973"/>
    </source>
</evidence>
<dbReference type="EMBL" id="BEZZ01001939">
    <property type="protein sequence ID" value="GCC20779.1"/>
    <property type="molecule type" value="Genomic_DNA"/>
</dbReference>
<evidence type="ECO:0000313" key="4">
    <source>
        <dbReference type="Proteomes" id="UP000287033"/>
    </source>
</evidence>
<comment type="caution">
    <text evidence="3">The sequence shown here is derived from an EMBL/GenBank/DDBJ whole genome shotgun (WGS) entry which is preliminary data.</text>
</comment>
<dbReference type="GO" id="GO:0070187">
    <property type="term" value="C:shelterin complex"/>
    <property type="evidence" value="ECO:0007669"/>
    <property type="project" value="InterPro"/>
</dbReference>
<feature type="region of interest" description="Disordered" evidence="1">
    <location>
        <begin position="429"/>
        <end position="455"/>
    </location>
</feature>
<evidence type="ECO:0000313" key="3">
    <source>
        <dbReference type="EMBL" id="GCC20779.1"/>
    </source>
</evidence>
<feature type="compositionally biased region" description="Polar residues" evidence="1">
    <location>
        <begin position="429"/>
        <end position="438"/>
    </location>
</feature>
<keyword evidence="4" id="KW-1185">Reference proteome</keyword>
<organism evidence="3 4">
    <name type="scientific">Chiloscyllium punctatum</name>
    <name type="common">Brownbanded bambooshark</name>
    <name type="synonym">Hemiscyllium punctatum</name>
    <dbReference type="NCBI Taxonomy" id="137246"/>
    <lineage>
        <taxon>Eukaryota</taxon>
        <taxon>Metazoa</taxon>
        <taxon>Chordata</taxon>
        <taxon>Craniata</taxon>
        <taxon>Vertebrata</taxon>
        <taxon>Chondrichthyes</taxon>
        <taxon>Elasmobranchii</taxon>
        <taxon>Galeomorphii</taxon>
        <taxon>Galeoidea</taxon>
        <taxon>Orectolobiformes</taxon>
        <taxon>Hemiscylliidae</taxon>
        <taxon>Chiloscyllium</taxon>
    </lineage>
</organism>
<sequence length="583" mass="64993">MSCSFSLAVCLEGRGIHIPDCGALPLRVVSAALWDSVRNDRTEHYDKVLDFVNTIWEQAAGLVSYRHYLKLCIAFKAKLLMEMFVKRQSLLDILQTLERYFPKVVTADPQATWRDIRKERQCRLQFRKLVLLLVRDDVYREQFLQDELEEEFGSLFMASTRRLLWEFLERLESILPQPRIDQLLAAGVNVGSLSLTEQSLLSVLVNPPTCVSDVLLTLMQRLQEQRSQNLTNLNWSNCEILFGIPMTSSPLHSVQSTCHCTEAEQKPGEAQENGEGNSQPSCGNIKHQEEKVTEQWLGILHPEIANEVEETVNWTEMRGNRTEVGVRLDSLRNGQGVATERGDHRKCPSPLAHSQGLVFSALHFDQSCNEQFEDCMRKLSPPNPLQSQVISTSPVPVCPSIQTQANKPLSQPVTSTGLGLNADFCPGASDSSTSSPFQVHSDYSPDSGSLSLNQPGQNGIDLQALTAAPISPAVQAALLHSPLFQPKIFLLRLTTDQNAQPSVSNRLSSQGNGSYGDGGHYQLSEADNCTGHNARTLPWSLRKRPLQTPNNQMLLYNSFNRSLLFSSEESSQSDNSDSEYLPL</sequence>
<dbReference type="OMA" id="NTIWEQA"/>
<dbReference type="AlphaFoldDB" id="A0A401RRM1"/>
<dbReference type="Proteomes" id="UP000287033">
    <property type="component" value="Unassembled WGS sequence"/>
</dbReference>
<name>A0A401RRM1_CHIPU</name>
<feature type="compositionally biased region" description="Polar residues" evidence="1">
    <location>
        <begin position="444"/>
        <end position="455"/>
    </location>
</feature>
<feature type="compositionally biased region" description="Polar residues" evidence="1">
    <location>
        <begin position="501"/>
        <end position="512"/>
    </location>
</feature>
<feature type="region of interest" description="Disordered" evidence="1">
    <location>
        <begin position="265"/>
        <end position="284"/>
    </location>
</feature>
<feature type="domain" description="TERF1-interacting nuclear factor 2 N-terminal" evidence="2">
    <location>
        <begin position="34"/>
        <end position="182"/>
    </location>
</feature>
<dbReference type="GO" id="GO:0042162">
    <property type="term" value="F:telomeric DNA binding"/>
    <property type="evidence" value="ECO:0007669"/>
    <property type="project" value="TreeGrafter"/>
</dbReference>
<accession>A0A401RRM1</accession>
<feature type="region of interest" description="Disordered" evidence="1">
    <location>
        <begin position="501"/>
        <end position="527"/>
    </location>
</feature>
<dbReference type="InterPro" id="IPR039098">
    <property type="entry name" value="TINF2"/>
</dbReference>
<protein>
    <recommendedName>
        <fullName evidence="2">TERF1-interacting nuclear factor 2 N-terminal domain-containing protein</fullName>
    </recommendedName>
</protein>
<gene>
    <name evidence="3" type="ORF">chiPu_0019346</name>
</gene>
<proteinExistence type="predicted"/>
<dbReference type="OrthoDB" id="9948370at2759"/>
<reference evidence="3 4" key="1">
    <citation type="journal article" date="2018" name="Nat. Ecol. Evol.">
        <title>Shark genomes provide insights into elasmobranch evolution and the origin of vertebrates.</title>
        <authorList>
            <person name="Hara Y"/>
            <person name="Yamaguchi K"/>
            <person name="Onimaru K"/>
            <person name="Kadota M"/>
            <person name="Koyanagi M"/>
            <person name="Keeley SD"/>
            <person name="Tatsumi K"/>
            <person name="Tanaka K"/>
            <person name="Motone F"/>
            <person name="Kageyama Y"/>
            <person name="Nozu R"/>
            <person name="Adachi N"/>
            <person name="Nishimura O"/>
            <person name="Nakagawa R"/>
            <person name="Tanegashima C"/>
            <person name="Kiyatake I"/>
            <person name="Matsumoto R"/>
            <person name="Murakumo K"/>
            <person name="Nishida K"/>
            <person name="Terakita A"/>
            <person name="Kuratani S"/>
            <person name="Sato K"/>
            <person name="Hyodo S Kuraku.S."/>
        </authorList>
    </citation>
    <scope>NUCLEOTIDE SEQUENCE [LARGE SCALE GENOMIC DNA]</scope>
</reference>
<dbReference type="GO" id="GO:0016233">
    <property type="term" value="P:telomere capping"/>
    <property type="evidence" value="ECO:0007669"/>
    <property type="project" value="InterPro"/>
</dbReference>
<dbReference type="STRING" id="137246.A0A401RRM1"/>
<dbReference type="GO" id="GO:1904356">
    <property type="term" value="P:regulation of telomere maintenance via telomere lengthening"/>
    <property type="evidence" value="ECO:0007669"/>
    <property type="project" value="TreeGrafter"/>
</dbReference>
<dbReference type="PANTHER" id="PTHR15512">
    <property type="entry name" value="TERF1-INTERACTING NUCLEAR FACTOR 2"/>
    <property type="match status" value="1"/>
</dbReference>
<dbReference type="PANTHER" id="PTHR15512:SF0">
    <property type="entry name" value="TERF1-INTERACTING NUCLEAR FACTOR 2"/>
    <property type="match status" value="1"/>
</dbReference>
<dbReference type="Pfam" id="PF14973">
    <property type="entry name" value="TINF2_N"/>
    <property type="match status" value="1"/>
</dbReference>
<evidence type="ECO:0000256" key="1">
    <source>
        <dbReference type="SAM" id="MobiDB-lite"/>
    </source>
</evidence>
<dbReference type="CDD" id="cd11657">
    <property type="entry name" value="TIN2_N"/>
    <property type="match status" value="1"/>
</dbReference>